<feature type="chain" id="PRO_5040266339" evidence="5">
    <location>
        <begin position="18"/>
        <end position="328"/>
    </location>
</feature>
<dbReference type="InterPro" id="IPR039417">
    <property type="entry name" value="Peptidase_C1A_papain-like"/>
</dbReference>
<dbReference type="OrthoDB" id="10253408at2759"/>
<dbReference type="InterPro" id="IPR000668">
    <property type="entry name" value="Peptidase_C1A_C"/>
</dbReference>
<keyword evidence="2" id="KW-0645">Protease</keyword>
<evidence type="ECO:0000313" key="8">
    <source>
        <dbReference type="EMBL" id="CAH1100333.1"/>
    </source>
</evidence>
<evidence type="ECO:0000259" key="6">
    <source>
        <dbReference type="SMART" id="SM00645"/>
    </source>
</evidence>
<feature type="domain" description="Cathepsin propeptide inhibitor" evidence="7">
    <location>
        <begin position="24"/>
        <end position="84"/>
    </location>
</feature>
<feature type="domain" description="Peptidase C1A papain C-terminal" evidence="6">
    <location>
        <begin position="113"/>
        <end position="327"/>
    </location>
</feature>
<dbReference type="PANTHER" id="PTHR12411">
    <property type="entry name" value="CYSTEINE PROTEASE FAMILY C1-RELATED"/>
    <property type="match status" value="1"/>
</dbReference>
<evidence type="ECO:0000256" key="4">
    <source>
        <dbReference type="ARBA" id="ARBA00022807"/>
    </source>
</evidence>
<dbReference type="InterPro" id="IPR013201">
    <property type="entry name" value="Prot_inhib_I29"/>
</dbReference>
<dbReference type="FunFam" id="3.90.70.10:FF:000006">
    <property type="entry name" value="Cathepsin S"/>
    <property type="match status" value="1"/>
</dbReference>
<keyword evidence="4" id="KW-0788">Thiol protease</keyword>
<dbReference type="Pfam" id="PF08246">
    <property type="entry name" value="Inhibitor_I29"/>
    <property type="match status" value="1"/>
</dbReference>
<evidence type="ECO:0000256" key="1">
    <source>
        <dbReference type="ARBA" id="ARBA00008455"/>
    </source>
</evidence>
<protein>
    <submittedName>
        <fullName evidence="8">Uncharacterized protein</fullName>
    </submittedName>
</protein>
<sequence length="328" mass="37185">MRCSVSIFLAILAIASALNDHEEWMHFKQNHGKMYKDRVEENFRFSVFQDNLRKIEEHNEKFDQGLSTFKMGMNLFGDLTAEEFLERQKLSKRNIPSISPKTENVEGKYDDDVPDTVNWVEKGAVTEVKNQGDCSSCWSFSTTGATEAAYFIKTGELIPLSQQNLVDCARDHCYGCSGCWMDRAMEYVEKNGIMKDGDYPYKGQTDEACLFNVSESVVKTKGHVFVVTGDEDDLKKAVARQPVTVAINTDYSFQFYQTGIFDNPNCKKDKAHLDHSILIVGYDTLEGVDVWLAKNSYGTSWGQKGYVWLSRNKDNQCGVASYAVYPVL</sequence>
<dbReference type="GO" id="GO:0008234">
    <property type="term" value="F:cysteine-type peptidase activity"/>
    <property type="evidence" value="ECO:0007669"/>
    <property type="project" value="UniProtKB-KW"/>
</dbReference>
<evidence type="ECO:0000256" key="2">
    <source>
        <dbReference type="ARBA" id="ARBA00022670"/>
    </source>
</evidence>
<dbReference type="GO" id="GO:0006508">
    <property type="term" value="P:proteolysis"/>
    <property type="evidence" value="ECO:0007669"/>
    <property type="project" value="UniProtKB-KW"/>
</dbReference>
<comment type="similarity">
    <text evidence="1">Belongs to the peptidase C1 family.</text>
</comment>
<gene>
    <name evidence="8" type="ORF">PSYICH_LOCUS1887</name>
</gene>
<dbReference type="Proteomes" id="UP001153636">
    <property type="component" value="Chromosome 10"/>
</dbReference>
<dbReference type="AlphaFoldDB" id="A0A9P0CHU3"/>
<dbReference type="EMBL" id="OV651822">
    <property type="protein sequence ID" value="CAH1100333.1"/>
    <property type="molecule type" value="Genomic_DNA"/>
</dbReference>
<dbReference type="InterPro" id="IPR025660">
    <property type="entry name" value="Pept_his_AS"/>
</dbReference>
<dbReference type="InterPro" id="IPR038765">
    <property type="entry name" value="Papain-like_cys_pep_sf"/>
</dbReference>
<dbReference type="SUPFAM" id="SSF54001">
    <property type="entry name" value="Cysteine proteinases"/>
    <property type="match status" value="1"/>
</dbReference>
<keyword evidence="9" id="KW-1185">Reference proteome</keyword>
<keyword evidence="3" id="KW-0378">Hydrolase</keyword>
<dbReference type="PRINTS" id="PR00705">
    <property type="entry name" value="PAPAIN"/>
</dbReference>
<evidence type="ECO:0000256" key="3">
    <source>
        <dbReference type="ARBA" id="ARBA00022801"/>
    </source>
</evidence>
<accession>A0A9P0CHU3</accession>
<proteinExistence type="inferred from homology"/>
<evidence type="ECO:0000259" key="7">
    <source>
        <dbReference type="SMART" id="SM00848"/>
    </source>
</evidence>
<dbReference type="SMART" id="SM00848">
    <property type="entry name" value="Inhibitor_I29"/>
    <property type="match status" value="1"/>
</dbReference>
<dbReference type="SMART" id="SM00645">
    <property type="entry name" value="Pept_C1"/>
    <property type="match status" value="1"/>
</dbReference>
<dbReference type="CDD" id="cd02248">
    <property type="entry name" value="Peptidase_C1A"/>
    <property type="match status" value="1"/>
</dbReference>
<dbReference type="PROSITE" id="PS00639">
    <property type="entry name" value="THIOL_PROTEASE_HIS"/>
    <property type="match status" value="1"/>
</dbReference>
<feature type="signal peptide" evidence="5">
    <location>
        <begin position="1"/>
        <end position="17"/>
    </location>
</feature>
<reference evidence="8" key="1">
    <citation type="submission" date="2022-01" db="EMBL/GenBank/DDBJ databases">
        <authorList>
            <person name="King R."/>
        </authorList>
    </citation>
    <scope>NUCLEOTIDE SEQUENCE</scope>
</reference>
<dbReference type="Pfam" id="PF00112">
    <property type="entry name" value="Peptidase_C1"/>
    <property type="match status" value="1"/>
</dbReference>
<dbReference type="Gene3D" id="3.90.70.10">
    <property type="entry name" value="Cysteine proteinases"/>
    <property type="match status" value="1"/>
</dbReference>
<keyword evidence="5" id="KW-0732">Signal</keyword>
<evidence type="ECO:0000256" key="5">
    <source>
        <dbReference type="SAM" id="SignalP"/>
    </source>
</evidence>
<evidence type="ECO:0000313" key="9">
    <source>
        <dbReference type="Proteomes" id="UP001153636"/>
    </source>
</evidence>
<name>A0A9P0CHU3_9CUCU</name>
<organism evidence="8 9">
    <name type="scientific">Psylliodes chrysocephalus</name>
    <dbReference type="NCBI Taxonomy" id="3402493"/>
    <lineage>
        <taxon>Eukaryota</taxon>
        <taxon>Metazoa</taxon>
        <taxon>Ecdysozoa</taxon>
        <taxon>Arthropoda</taxon>
        <taxon>Hexapoda</taxon>
        <taxon>Insecta</taxon>
        <taxon>Pterygota</taxon>
        <taxon>Neoptera</taxon>
        <taxon>Endopterygota</taxon>
        <taxon>Coleoptera</taxon>
        <taxon>Polyphaga</taxon>
        <taxon>Cucujiformia</taxon>
        <taxon>Chrysomeloidea</taxon>
        <taxon>Chrysomelidae</taxon>
        <taxon>Galerucinae</taxon>
        <taxon>Alticini</taxon>
        <taxon>Psylliodes</taxon>
    </lineage>
</organism>
<dbReference type="InterPro" id="IPR013128">
    <property type="entry name" value="Peptidase_C1A"/>
</dbReference>